<dbReference type="PANTHER" id="PTHR21403:SF8">
    <property type="entry name" value="ATP PHOSPHORIBOSYLTRANSFERASE"/>
    <property type="match status" value="1"/>
</dbReference>
<protein>
    <recommendedName>
        <fullName evidence="6">ATP phosphoribosyltransferase</fullName>
        <ecNumber evidence="5">2.4.2.17</ecNumber>
    </recommendedName>
</protein>
<evidence type="ECO:0000313" key="16">
    <source>
        <dbReference type="EMBL" id="KAJ1926471.1"/>
    </source>
</evidence>
<evidence type="ECO:0000259" key="14">
    <source>
        <dbReference type="Pfam" id="PF01634"/>
    </source>
</evidence>
<evidence type="ECO:0000259" key="15">
    <source>
        <dbReference type="Pfam" id="PF08029"/>
    </source>
</evidence>
<dbReference type="OrthoDB" id="2574at2759"/>
<dbReference type="SUPFAM" id="SSF54913">
    <property type="entry name" value="GlnB-like"/>
    <property type="match status" value="1"/>
</dbReference>
<keyword evidence="12" id="KW-0067">ATP-binding</keyword>
<dbReference type="InterPro" id="IPR013115">
    <property type="entry name" value="HisG_C"/>
</dbReference>
<dbReference type="FunFam" id="3.40.190.10:FF:000082">
    <property type="entry name" value="ATP phosphoribosyltransferase"/>
    <property type="match status" value="1"/>
</dbReference>
<evidence type="ECO:0000256" key="11">
    <source>
        <dbReference type="ARBA" id="ARBA00022741"/>
    </source>
</evidence>
<dbReference type="Pfam" id="PF08029">
    <property type="entry name" value="HisG_C"/>
    <property type="match status" value="1"/>
</dbReference>
<dbReference type="Gene3D" id="3.40.190.10">
    <property type="entry name" value="Periplasmic binding protein-like II"/>
    <property type="match status" value="2"/>
</dbReference>
<feature type="domain" description="ATP phosphoribosyltransferase catalytic" evidence="14">
    <location>
        <begin position="79"/>
        <end position="259"/>
    </location>
</feature>
<dbReference type="InterPro" id="IPR020621">
    <property type="entry name" value="ATP-PRT_HisG_long"/>
</dbReference>
<keyword evidence="17" id="KW-1185">Reference proteome</keyword>
<dbReference type="FunFam" id="3.40.190.10:FF:000123">
    <property type="entry name" value="HIS1p ATP phosphoribosyltransferase"/>
    <property type="match status" value="1"/>
</dbReference>
<comment type="catalytic activity">
    <reaction evidence="1">
        <text>1-(5-phospho-beta-D-ribosyl)-ATP + diphosphate = 5-phospho-alpha-D-ribose 1-diphosphate + ATP</text>
        <dbReference type="Rhea" id="RHEA:18473"/>
        <dbReference type="ChEBI" id="CHEBI:30616"/>
        <dbReference type="ChEBI" id="CHEBI:33019"/>
        <dbReference type="ChEBI" id="CHEBI:58017"/>
        <dbReference type="ChEBI" id="CHEBI:73183"/>
        <dbReference type="EC" id="2.4.2.17"/>
    </reaction>
</comment>
<feature type="domain" description="Histidine biosynthesis HisG C-terminal" evidence="15">
    <location>
        <begin position="265"/>
        <end position="336"/>
    </location>
</feature>
<dbReference type="GO" id="GO:0005737">
    <property type="term" value="C:cytoplasm"/>
    <property type="evidence" value="ECO:0007669"/>
    <property type="project" value="UniProtKB-SubCell"/>
</dbReference>
<evidence type="ECO:0000256" key="8">
    <source>
        <dbReference type="ARBA" id="ARBA00022605"/>
    </source>
</evidence>
<gene>
    <name evidence="16" type="primary">HIS1_1</name>
    <name evidence="16" type="ORF">IWQ60_003778</name>
</gene>
<comment type="caution">
    <text evidence="16">The sequence shown here is derived from an EMBL/GenBank/DDBJ whole genome shotgun (WGS) entry which is preliminary data.</text>
</comment>
<evidence type="ECO:0000256" key="2">
    <source>
        <dbReference type="ARBA" id="ARBA00004496"/>
    </source>
</evidence>
<dbReference type="Pfam" id="PF01634">
    <property type="entry name" value="HisG"/>
    <property type="match status" value="1"/>
</dbReference>
<evidence type="ECO:0000256" key="10">
    <source>
        <dbReference type="ARBA" id="ARBA00022679"/>
    </source>
</evidence>
<dbReference type="EMBL" id="JANBPT010000168">
    <property type="protein sequence ID" value="KAJ1926471.1"/>
    <property type="molecule type" value="Genomic_DNA"/>
</dbReference>
<dbReference type="InterPro" id="IPR015867">
    <property type="entry name" value="N-reg_PII/ATP_PRibTrfase_C"/>
</dbReference>
<evidence type="ECO:0000256" key="4">
    <source>
        <dbReference type="ARBA" id="ARBA00009372"/>
    </source>
</evidence>
<proteinExistence type="inferred from homology"/>
<keyword evidence="8" id="KW-0028">Amino-acid biosynthesis</keyword>
<dbReference type="GO" id="GO:0003879">
    <property type="term" value="F:ATP phosphoribosyltransferase activity"/>
    <property type="evidence" value="ECO:0007669"/>
    <property type="project" value="UniProtKB-EC"/>
</dbReference>
<evidence type="ECO:0000256" key="7">
    <source>
        <dbReference type="ARBA" id="ARBA00022490"/>
    </source>
</evidence>
<comment type="similarity">
    <text evidence="4">Belongs to the ATP phosphoribosyltransferase family.</text>
</comment>
<dbReference type="GO" id="GO:0000287">
    <property type="term" value="F:magnesium ion binding"/>
    <property type="evidence" value="ECO:0007669"/>
    <property type="project" value="InterPro"/>
</dbReference>
<dbReference type="SUPFAM" id="SSF53850">
    <property type="entry name" value="Periplasmic binding protein-like II"/>
    <property type="match status" value="1"/>
</dbReference>
<keyword evidence="11" id="KW-0547">Nucleotide-binding</keyword>
<dbReference type="InterPro" id="IPR018198">
    <property type="entry name" value="ATP_PRibTrfase_CS"/>
</dbReference>
<dbReference type="GO" id="GO:0005524">
    <property type="term" value="F:ATP binding"/>
    <property type="evidence" value="ECO:0007669"/>
    <property type="project" value="UniProtKB-KW"/>
</dbReference>
<evidence type="ECO:0000256" key="6">
    <source>
        <dbReference type="ARBA" id="ARBA00020998"/>
    </source>
</evidence>
<keyword evidence="9 16" id="KW-0328">Glycosyltransferase</keyword>
<sequence length="339" mass="36517">MPVPVPIPNQIAPFHESLTAMDLFSELNDRLLFAVPKKGRLHEVCLEFLAGADIQFHRKPRHDIALVKNLPMALVFLPAADIAKYVGRGGVDLGITGRDIIAESGYDATSSTVTEGDGKTGDIREVLPLHFGRCRLMVQTPIRSGIADPRDLIGKRVVTSFEGLAQTYFRRLEAEQAGVPLAEYTAPLRTTIEFVSGSVEAACALGLADGIVDLVESGETMRAAGLQAIATIVESEAVLIANQRSRFPDLVAKIHARIEGVIASRKYVYINYNVERGLLDQAKVITPGRLAPTVNALIDSDGVAVSAMVLTADVAEVMDQLKAIGATDVMVFNISNCRV</sequence>
<dbReference type="AlphaFoldDB" id="A0A9W8AEY0"/>
<dbReference type="NCBIfam" id="TIGR03455">
    <property type="entry name" value="HisG_C-term"/>
    <property type="match status" value="1"/>
</dbReference>
<keyword evidence="10 16" id="KW-0808">Transferase</keyword>
<evidence type="ECO:0000256" key="1">
    <source>
        <dbReference type="ARBA" id="ARBA00000915"/>
    </source>
</evidence>
<comment type="subcellular location">
    <subcellularLocation>
        <location evidence="2">Cytoplasm</location>
    </subcellularLocation>
</comment>
<dbReference type="InterPro" id="IPR001348">
    <property type="entry name" value="ATP_PRibTrfase_HisG"/>
</dbReference>
<dbReference type="GO" id="GO:0000105">
    <property type="term" value="P:L-histidine biosynthetic process"/>
    <property type="evidence" value="ECO:0007669"/>
    <property type="project" value="UniProtKB-KW"/>
</dbReference>
<evidence type="ECO:0000256" key="5">
    <source>
        <dbReference type="ARBA" id="ARBA00011946"/>
    </source>
</evidence>
<reference evidence="16" key="1">
    <citation type="submission" date="2022-07" db="EMBL/GenBank/DDBJ databases">
        <title>Phylogenomic reconstructions and comparative analyses of Kickxellomycotina fungi.</title>
        <authorList>
            <person name="Reynolds N.K."/>
            <person name="Stajich J.E."/>
            <person name="Barry K."/>
            <person name="Grigoriev I.V."/>
            <person name="Crous P."/>
            <person name="Smith M.E."/>
        </authorList>
    </citation>
    <scope>NUCLEOTIDE SEQUENCE</scope>
    <source>
        <strain evidence="16">RSA 861</strain>
    </source>
</reference>
<evidence type="ECO:0000256" key="3">
    <source>
        <dbReference type="ARBA" id="ARBA00004667"/>
    </source>
</evidence>
<dbReference type="PANTHER" id="PTHR21403">
    <property type="entry name" value="ATP PHOSPHORIBOSYLTRANSFERASE ATP-PRTASE"/>
    <property type="match status" value="1"/>
</dbReference>
<dbReference type="InterPro" id="IPR013820">
    <property type="entry name" value="ATP_PRibTrfase_cat"/>
</dbReference>
<comment type="pathway">
    <text evidence="3">Amino-acid biosynthesis; L-histidine biosynthesis; L-histidine from 5-phospho-alpha-D-ribose 1-diphosphate: step 1/9.</text>
</comment>
<dbReference type="InterPro" id="IPR011322">
    <property type="entry name" value="N-reg_PII-like_a/b"/>
</dbReference>
<name>A0A9W8AEY0_9FUNG</name>
<dbReference type="Gene3D" id="3.30.70.120">
    <property type="match status" value="1"/>
</dbReference>
<evidence type="ECO:0000256" key="12">
    <source>
        <dbReference type="ARBA" id="ARBA00022840"/>
    </source>
</evidence>
<dbReference type="EC" id="2.4.2.17" evidence="5"/>
<dbReference type="NCBIfam" id="TIGR00070">
    <property type="entry name" value="hisG"/>
    <property type="match status" value="1"/>
</dbReference>
<dbReference type="HAMAP" id="MF_00079">
    <property type="entry name" value="HisG_Long"/>
    <property type="match status" value="1"/>
</dbReference>
<dbReference type="PROSITE" id="PS01316">
    <property type="entry name" value="ATP_P_PHORIBOSYLTR"/>
    <property type="match status" value="1"/>
</dbReference>
<organism evidence="16 17">
    <name type="scientific">Tieghemiomyces parasiticus</name>
    <dbReference type="NCBI Taxonomy" id="78921"/>
    <lineage>
        <taxon>Eukaryota</taxon>
        <taxon>Fungi</taxon>
        <taxon>Fungi incertae sedis</taxon>
        <taxon>Zoopagomycota</taxon>
        <taxon>Kickxellomycotina</taxon>
        <taxon>Dimargaritomycetes</taxon>
        <taxon>Dimargaritales</taxon>
        <taxon>Dimargaritaceae</taxon>
        <taxon>Tieghemiomyces</taxon>
    </lineage>
</organism>
<dbReference type="Proteomes" id="UP001150569">
    <property type="component" value="Unassembled WGS sequence"/>
</dbReference>
<evidence type="ECO:0000313" key="17">
    <source>
        <dbReference type="Proteomes" id="UP001150569"/>
    </source>
</evidence>
<keyword evidence="7" id="KW-0963">Cytoplasm</keyword>
<evidence type="ECO:0000256" key="9">
    <source>
        <dbReference type="ARBA" id="ARBA00022676"/>
    </source>
</evidence>
<keyword evidence="13" id="KW-0368">Histidine biosynthesis</keyword>
<evidence type="ECO:0000256" key="13">
    <source>
        <dbReference type="ARBA" id="ARBA00023102"/>
    </source>
</evidence>
<accession>A0A9W8AEY0</accession>